<keyword evidence="6" id="KW-0406">Ion transport</keyword>
<dbReference type="GO" id="GO:0006811">
    <property type="term" value="P:monoatomic ion transport"/>
    <property type="evidence" value="ECO:0007669"/>
    <property type="project" value="UniProtKB-KW"/>
</dbReference>
<name>A0A7Z2T838_9VIBR</name>
<keyword evidence="10" id="KW-0732">Signal</keyword>
<keyword evidence="3" id="KW-0813">Transport</keyword>
<evidence type="ECO:0000256" key="2">
    <source>
        <dbReference type="ARBA" id="ARBA00007055"/>
    </source>
</evidence>
<dbReference type="SUPFAM" id="SSF56935">
    <property type="entry name" value="Porins"/>
    <property type="match status" value="1"/>
</dbReference>
<dbReference type="InterPro" id="IPR003192">
    <property type="entry name" value="Porin_LamB"/>
</dbReference>
<dbReference type="GO" id="GO:0015288">
    <property type="term" value="F:porin activity"/>
    <property type="evidence" value="ECO:0007669"/>
    <property type="project" value="UniProtKB-KW"/>
</dbReference>
<dbReference type="GO" id="GO:0015144">
    <property type="term" value="F:carbohydrate transmembrane transporter activity"/>
    <property type="evidence" value="ECO:0007669"/>
    <property type="project" value="TreeGrafter"/>
</dbReference>
<dbReference type="AlphaFoldDB" id="A0A7Z2T838"/>
<evidence type="ECO:0000256" key="5">
    <source>
        <dbReference type="ARBA" id="ARBA00022692"/>
    </source>
</evidence>
<evidence type="ECO:0000256" key="10">
    <source>
        <dbReference type="SAM" id="SignalP"/>
    </source>
</evidence>
<evidence type="ECO:0000256" key="6">
    <source>
        <dbReference type="ARBA" id="ARBA00023065"/>
    </source>
</evidence>
<evidence type="ECO:0000256" key="7">
    <source>
        <dbReference type="ARBA" id="ARBA00023114"/>
    </source>
</evidence>
<dbReference type="CDD" id="cd01346">
    <property type="entry name" value="Maltoporin-like"/>
    <property type="match status" value="1"/>
</dbReference>
<keyword evidence="8" id="KW-0472">Membrane</keyword>
<dbReference type="NCBIfam" id="NF006860">
    <property type="entry name" value="PRK09360.1"/>
    <property type="match status" value="1"/>
</dbReference>
<keyword evidence="12" id="KW-1185">Reference proteome</keyword>
<dbReference type="GO" id="GO:0009279">
    <property type="term" value="C:cell outer membrane"/>
    <property type="evidence" value="ECO:0007669"/>
    <property type="project" value="UniProtKB-SubCell"/>
</dbReference>
<accession>A0A7Z2T838</accession>
<evidence type="ECO:0000256" key="1">
    <source>
        <dbReference type="ARBA" id="ARBA00004571"/>
    </source>
</evidence>
<evidence type="ECO:0000313" key="11">
    <source>
        <dbReference type="EMBL" id="QIA65947.1"/>
    </source>
</evidence>
<sequence length="399" mass="43162">MKKVSVIAAAVAMTLSAGASAAAVDFHGYMRAGVGLSGDNGENVEYNKAKVGRLGNEKDLYAELGLNAELYQQGDVSFKLESLVAYGQDGNNNWEGNANALRVMNIQAKGLFSDKDAVLWAGQRYYQRKDIHITDFYFLDTSGGAGGGIENLSVGPGKLSLAIMHDDAEDFEGGAVNGYTFDARYAGIDLWDGANLELALAYDFANEMQDQKLGADDGLLLTAVIGQGLSNGFNQTVLQYGTKAYGKQMATYGGGGWYNRGEDNNDADGFRIINWGVTGFGESWEVGHTVMYSQASDTADGDITAYNAVVRPVYKWDDHMKTIFEAGYFADEVKQSGTTEDSAGSKLTVAQAWSAGSSFWARPEIRIYGSYFMDHENDNAFGTGNDTEFSVGIQAEAWW</sequence>
<dbReference type="GO" id="GO:0046930">
    <property type="term" value="C:pore complex"/>
    <property type="evidence" value="ECO:0007669"/>
    <property type="project" value="UniProtKB-KW"/>
</dbReference>
<dbReference type="Proteomes" id="UP000464262">
    <property type="component" value="Chromosome 2"/>
</dbReference>
<dbReference type="InterPro" id="IPR050286">
    <property type="entry name" value="G_neg_Bact_CarbUptk_Porin"/>
</dbReference>
<dbReference type="Pfam" id="PF02264">
    <property type="entry name" value="LamB"/>
    <property type="match status" value="1"/>
</dbReference>
<dbReference type="InterPro" id="IPR036998">
    <property type="entry name" value="Porin_LamB_sf"/>
</dbReference>
<evidence type="ECO:0000256" key="4">
    <source>
        <dbReference type="ARBA" id="ARBA00022452"/>
    </source>
</evidence>
<organism evidence="11 12">
    <name type="scientific">Vibrio astriarenae</name>
    <dbReference type="NCBI Taxonomy" id="1481923"/>
    <lineage>
        <taxon>Bacteria</taxon>
        <taxon>Pseudomonadati</taxon>
        <taxon>Pseudomonadota</taxon>
        <taxon>Gammaproteobacteria</taxon>
        <taxon>Vibrionales</taxon>
        <taxon>Vibrionaceae</taxon>
        <taxon>Vibrio</taxon>
    </lineage>
</organism>
<reference evidence="11 12" key="1">
    <citation type="submission" date="2020-01" db="EMBL/GenBank/DDBJ databases">
        <title>Whole genome and functional gene identification of agarase of Vibrio HN897.</title>
        <authorList>
            <person name="Liu Y."/>
            <person name="Zhao Z."/>
        </authorList>
    </citation>
    <scope>NUCLEOTIDE SEQUENCE [LARGE SCALE GENOMIC DNA]</scope>
    <source>
        <strain evidence="11 12">HN897</strain>
    </source>
</reference>
<gene>
    <name evidence="11" type="primary">lamB</name>
    <name evidence="11" type="ORF">GT360_20825</name>
</gene>
<comment type="similarity">
    <text evidence="2">Belongs to the porin LamB (TC 1.B.3) family.</text>
</comment>
<protein>
    <submittedName>
        <fullName evidence="11">Maltoporin LamB</fullName>
    </submittedName>
</protein>
<feature type="signal peptide" evidence="10">
    <location>
        <begin position="1"/>
        <end position="21"/>
    </location>
</feature>
<evidence type="ECO:0000313" key="12">
    <source>
        <dbReference type="Proteomes" id="UP000464262"/>
    </source>
</evidence>
<dbReference type="Gene3D" id="2.40.170.10">
    <property type="entry name" value="Porin, LamB type"/>
    <property type="match status" value="1"/>
</dbReference>
<comment type="subcellular location">
    <subcellularLocation>
        <location evidence="1">Cell outer membrane</location>
        <topology evidence="1">Multi-pass membrane protein</topology>
    </subcellularLocation>
</comment>
<dbReference type="PANTHER" id="PTHR38762">
    <property type="entry name" value="CRYPTIC OUTER MEMBRANE PORIN BGLH-RELATED"/>
    <property type="match status" value="1"/>
</dbReference>
<dbReference type="EMBL" id="CP047476">
    <property type="protein sequence ID" value="QIA65947.1"/>
    <property type="molecule type" value="Genomic_DNA"/>
</dbReference>
<dbReference type="RefSeq" id="WP_164650842.1">
    <property type="nucleotide sequence ID" value="NZ_CP047476.1"/>
</dbReference>
<dbReference type="PANTHER" id="PTHR38762:SF1">
    <property type="entry name" value="CRYPTIC OUTER MEMBRANE PORIN BGLH-RELATED"/>
    <property type="match status" value="1"/>
</dbReference>
<proteinExistence type="inferred from homology"/>
<feature type="chain" id="PRO_5031542653" evidence="10">
    <location>
        <begin position="22"/>
        <end position="399"/>
    </location>
</feature>
<dbReference type="GO" id="GO:0015774">
    <property type="term" value="P:polysaccharide transport"/>
    <property type="evidence" value="ECO:0007669"/>
    <property type="project" value="TreeGrafter"/>
</dbReference>
<keyword evidence="7" id="KW-0626">Porin</keyword>
<keyword evidence="9" id="KW-0998">Cell outer membrane</keyword>
<dbReference type="KEGG" id="vas:GT360_20825"/>
<keyword evidence="5" id="KW-0812">Transmembrane</keyword>
<evidence type="ECO:0000256" key="3">
    <source>
        <dbReference type="ARBA" id="ARBA00022448"/>
    </source>
</evidence>
<keyword evidence="4" id="KW-1134">Transmembrane beta strand</keyword>
<evidence type="ECO:0000256" key="8">
    <source>
        <dbReference type="ARBA" id="ARBA00023136"/>
    </source>
</evidence>
<evidence type="ECO:0000256" key="9">
    <source>
        <dbReference type="ARBA" id="ARBA00023237"/>
    </source>
</evidence>